<keyword evidence="3 11" id="KW-0813">Transport</keyword>
<keyword evidence="5" id="KW-0762">Sugar transport</keyword>
<keyword evidence="8 11" id="KW-1133">Transmembrane helix</keyword>
<keyword evidence="6 11" id="KW-0812">Transmembrane</keyword>
<reference evidence="14" key="1">
    <citation type="journal article" date="2019" name="Int. J. Syst. Evol. Microbiol.">
        <title>The Global Catalogue of Microorganisms (GCM) 10K type strain sequencing project: providing services to taxonomists for standard genome sequencing and annotation.</title>
        <authorList>
            <consortium name="The Broad Institute Genomics Platform"/>
            <consortium name="The Broad Institute Genome Sequencing Center for Infectious Disease"/>
            <person name="Wu L."/>
            <person name="Ma J."/>
        </authorList>
    </citation>
    <scope>NUCLEOTIDE SEQUENCE [LARGE SCALE GENOMIC DNA]</scope>
    <source>
        <strain evidence="14">CCUG 62953</strain>
    </source>
</reference>
<dbReference type="Proteomes" id="UP001597135">
    <property type="component" value="Unassembled WGS sequence"/>
</dbReference>
<dbReference type="PRINTS" id="PR00164">
    <property type="entry name" value="ABC2TRNSPORT"/>
</dbReference>
<accession>A0ABW3ZP93</accession>
<keyword evidence="7" id="KW-0972">Capsule biogenesis/degradation</keyword>
<keyword evidence="10 11" id="KW-0472">Membrane</keyword>
<comment type="similarity">
    <text evidence="2 11">Belongs to the ABC-2 integral membrane protein family.</text>
</comment>
<comment type="subcellular location">
    <subcellularLocation>
        <location evidence="11">Cell inner membrane</location>
        <topology evidence="11">Multi-pass membrane protein</topology>
    </subcellularLocation>
    <subcellularLocation>
        <location evidence="1">Cell membrane</location>
        <topology evidence="1">Multi-pass membrane protein</topology>
    </subcellularLocation>
</comment>
<evidence type="ECO:0000256" key="3">
    <source>
        <dbReference type="ARBA" id="ARBA00022448"/>
    </source>
</evidence>
<dbReference type="RefSeq" id="WP_386806234.1">
    <property type="nucleotide sequence ID" value="NZ_JBHTMU010000061.1"/>
</dbReference>
<feature type="transmembrane region" description="Helical" evidence="11">
    <location>
        <begin position="184"/>
        <end position="202"/>
    </location>
</feature>
<evidence type="ECO:0000256" key="9">
    <source>
        <dbReference type="ARBA" id="ARBA00023047"/>
    </source>
</evidence>
<evidence type="ECO:0000256" key="10">
    <source>
        <dbReference type="ARBA" id="ARBA00023136"/>
    </source>
</evidence>
<protein>
    <recommendedName>
        <fullName evidence="11">Transport permease protein</fullName>
    </recommendedName>
</protein>
<gene>
    <name evidence="13" type="ORF">ACFQ4E_19665</name>
</gene>
<dbReference type="PROSITE" id="PS51012">
    <property type="entry name" value="ABC_TM2"/>
    <property type="match status" value="1"/>
</dbReference>
<evidence type="ECO:0000256" key="1">
    <source>
        <dbReference type="ARBA" id="ARBA00004651"/>
    </source>
</evidence>
<keyword evidence="14" id="KW-1185">Reference proteome</keyword>
<dbReference type="InterPro" id="IPR047817">
    <property type="entry name" value="ABC2_TM_bact-type"/>
</dbReference>
<name>A0ABW3ZP93_9RHOB</name>
<evidence type="ECO:0000256" key="4">
    <source>
        <dbReference type="ARBA" id="ARBA00022475"/>
    </source>
</evidence>
<evidence type="ECO:0000256" key="8">
    <source>
        <dbReference type="ARBA" id="ARBA00022989"/>
    </source>
</evidence>
<sequence length="268" mass="29463">MRDDAPARLSTGPTRSFPMARSILALMLREMSTRYGRTPGGYVWAILEPLGAILVLALGFSLVLRSPSLGNSFILFYATGFLPFNIFNDISNNVARSLKFSKGLLVYPSVTWIDALLARFVLNLLTGLLISYLLLGGILMLSETRSVLQIGPIIEAMCLTALLGLGVGSMNCVLGGLFPVWDNIWSIITRPLFLASGVFFIYDDMPPLAKEVLWYNPLIHITGLMREGFYPMYAPGYISIAYVTLVSMALLVLGLLLLGKHHKDIINA</sequence>
<comment type="caution">
    <text evidence="13">The sequence shown here is derived from an EMBL/GenBank/DDBJ whole genome shotgun (WGS) entry which is preliminary data.</text>
</comment>
<evidence type="ECO:0000256" key="11">
    <source>
        <dbReference type="RuleBase" id="RU361157"/>
    </source>
</evidence>
<evidence type="ECO:0000313" key="14">
    <source>
        <dbReference type="Proteomes" id="UP001597135"/>
    </source>
</evidence>
<keyword evidence="9" id="KW-0625">Polysaccharide transport</keyword>
<evidence type="ECO:0000256" key="7">
    <source>
        <dbReference type="ARBA" id="ARBA00022903"/>
    </source>
</evidence>
<evidence type="ECO:0000256" key="6">
    <source>
        <dbReference type="ARBA" id="ARBA00022692"/>
    </source>
</evidence>
<feature type="transmembrane region" description="Helical" evidence="11">
    <location>
        <begin position="239"/>
        <end position="258"/>
    </location>
</feature>
<feature type="transmembrane region" description="Helical" evidence="11">
    <location>
        <begin position="153"/>
        <end position="178"/>
    </location>
</feature>
<dbReference type="Pfam" id="PF01061">
    <property type="entry name" value="ABC2_membrane"/>
    <property type="match status" value="1"/>
</dbReference>
<dbReference type="PANTHER" id="PTHR30413">
    <property type="entry name" value="INNER MEMBRANE TRANSPORT PERMEASE"/>
    <property type="match status" value="1"/>
</dbReference>
<feature type="transmembrane region" description="Helical" evidence="11">
    <location>
        <begin position="124"/>
        <end position="141"/>
    </location>
</feature>
<evidence type="ECO:0000259" key="12">
    <source>
        <dbReference type="PROSITE" id="PS51012"/>
    </source>
</evidence>
<evidence type="ECO:0000256" key="5">
    <source>
        <dbReference type="ARBA" id="ARBA00022597"/>
    </source>
</evidence>
<feature type="domain" description="ABC transmembrane type-2" evidence="12">
    <location>
        <begin position="40"/>
        <end position="261"/>
    </location>
</feature>
<dbReference type="InterPro" id="IPR000412">
    <property type="entry name" value="ABC_2_transport"/>
</dbReference>
<evidence type="ECO:0000256" key="2">
    <source>
        <dbReference type="ARBA" id="ARBA00007783"/>
    </source>
</evidence>
<organism evidence="13 14">
    <name type="scientific">Litorisediminicola beolgyonensis</name>
    <dbReference type="NCBI Taxonomy" id="1173614"/>
    <lineage>
        <taxon>Bacteria</taxon>
        <taxon>Pseudomonadati</taxon>
        <taxon>Pseudomonadota</taxon>
        <taxon>Alphaproteobacteria</taxon>
        <taxon>Rhodobacterales</taxon>
        <taxon>Paracoccaceae</taxon>
        <taxon>Litorisediminicola</taxon>
    </lineage>
</organism>
<feature type="transmembrane region" description="Helical" evidence="11">
    <location>
        <begin position="69"/>
        <end position="88"/>
    </location>
</feature>
<dbReference type="EMBL" id="JBHTMU010000061">
    <property type="protein sequence ID" value="MFD1344657.1"/>
    <property type="molecule type" value="Genomic_DNA"/>
</dbReference>
<dbReference type="PANTHER" id="PTHR30413:SF10">
    <property type="entry name" value="CAPSULE POLYSACCHARIDE EXPORT INNER-MEMBRANE PROTEIN CTRC"/>
    <property type="match status" value="1"/>
</dbReference>
<keyword evidence="4 11" id="KW-1003">Cell membrane</keyword>
<evidence type="ECO:0000313" key="13">
    <source>
        <dbReference type="EMBL" id="MFD1344657.1"/>
    </source>
</evidence>
<proteinExistence type="inferred from homology"/>
<dbReference type="InterPro" id="IPR013525">
    <property type="entry name" value="ABC2_TM"/>
</dbReference>
<feature type="transmembrane region" description="Helical" evidence="11">
    <location>
        <begin position="41"/>
        <end position="63"/>
    </location>
</feature>